<feature type="compositionally biased region" description="Low complexity" evidence="5">
    <location>
        <begin position="25"/>
        <end position="55"/>
    </location>
</feature>
<dbReference type="EMBL" id="JAUEPO010000001">
    <property type="protein sequence ID" value="KAK3336181.1"/>
    <property type="molecule type" value="Genomic_DNA"/>
</dbReference>
<keyword evidence="3 4" id="KW-0472">Membrane</keyword>
<dbReference type="PANTHER" id="PTHR39136">
    <property type="entry name" value="ALTERED INHERITANCE OF MITOCHONDRIA PROTEIN 11"/>
    <property type="match status" value="1"/>
</dbReference>
<name>A0AAE0MKQ6_9PEZI</name>
<feature type="region of interest" description="Disordered" evidence="5">
    <location>
        <begin position="12"/>
        <end position="66"/>
    </location>
</feature>
<evidence type="ECO:0000313" key="7">
    <source>
        <dbReference type="Proteomes" id="UP001286456"/>
    </source>
</evidence>
<keyword evidence="1 4" id="KW-0812">Transmembrane</keyword>
<sequence>MVSFLSFFVSKPASEHHAPPPPAPASALTLASTSAPAPTQTTSSESSSAPSSTLTPGPPAAPIDSSLFSPRSLKQLGLFFTGAAFASLSVLITRRAVVRHTKASRLKFFQSNETMGRTSPPPTGGKPDPKADQRDPLVALEALYLATLNTVAFAIAGVGGMMWGLNISSMEDLRGMARRSLEQQGGKTDEAAEAEVAEWVTKMLGTKYTESADAAAAAAPPAVEGEQKPAS</sequence>
<evidence type="ECO:0000256" key="4">
    <source>
        <dbReference type="RuleBase" id="RU367098"/>
    </source>
</evidence>
<dbReference type="Proteomes" id="UP001286456">
    <property type="component" value="Unassembled WGS sequence"/>
</dbReference>
<reference evidence="6" key="2">
    <citation type="submission" date="2023-06" db="EMBL/GenBank/DDBJ databases">
        <authorList>
            <consortium name="Lawrence Berkeley National Laboratory"/>
            <person name="Haridas S."/>
            <person name="Hensen N."/>
            <person name="Bonometti L."/>
            <person name="Westerberg I."/>
            <person name="Brannstrom I.O."/>
            <person name="Guillou S."/>
            <person name="Cros-Aarteil S."/>
            <person name="Calhoun S."/>
            <person name="Kuo A."/>
            <person name="Mondo S."/>
            <person name="Pangilinan J."/>
            <person name="Riley R."/>
            <person name="Labutti K."/>
            <person name="Andreopoulos B."/>
            <person name="Lipzen A."/>
            <person name="Chen C."/>
            <person name="Yanf M."/>
            <person name="Daum C."/>
            <person name="Ng V."/>
            <person name="Clum A."/>
            <person name="Steindorff A."/>
            <person name="Ohm R."/>
            <person name="Martin F."/>
            <person name="Silar P."/>
            <person name="Natvig D."/>
            <person name="Lalanne C."/>
            <person name="Gautier V."/>
            <person name="Ament-Velasquez S.L."/>
            <person name="Kruys A."/>
            <person name="Hutchinson M.I."/>
            <person name="Powell A.J."/>
            <person name="Barry K."/>
            <person name="Miller A.N."/>
            <person name="Grigoriev I.V."/>
            <person name="Debuchy R."/>
            <person name="Gladieux P."/>
            <person name="Thoren M.H."/>
            <person name="Johannesson H."/>
        </authorList>
    </citation>
    <scope>NUCLEOTIDE SEQUENCE</scope>
    <source>
        <strain evidence="6">SMH4131-1</strain>
    </source>
</reference>
<dbReference type="PANTHER" id="PTHR39136:SF1">
    <property type="entry name" value="ALTERED INHERITANCE OF MITOCHONDRIA PROTEIN 11"/>
    <property type="match status" value="1"/>
</dbReference>
<comment type="caution">
    <text evidence="6">The sequence shown here is derived from an EMBL/GenBank/DDBJ whole genome shotgun (WGS) entry which is preliminary data.</text>
</comment>
<dbReference type="GO" id="GO:0016020">
    <property type="term" value="C:membrane"/>
    <property type="evidence" value="ECO:0007669"/>
    <property type="project" value="UniProtKB-SubCell"/>
</dbReference>
<evidence type="ECO:0000256" key="3">
    <source>
        <dbReference type="ARBA" id="ARBA00023136"/>
    </source>
</evidence>
<dbReference type="GO" id="GO:0005739">
    <property type="term" value="C:mitochondrion"/>
    <property type="evidence" value="ECO:0007669"/>
    <property type="project" value="TreeGrafter"/>
</dbReference>
<feature type="region of interest" description="Disordered" evidence="5">
    <location>
        <begin position="109"/>
        <end position="133"/>
    </location>
</feature>
<comment type="subcellular location">
    <subcellularLocation>
        <location evidence="4">Membrane</location>
        <topology evidence="4">Multi-pass membrane protein</topology>
    </subcellularLocation>
</comment>
<organism evidence="6 7">
    <name type="scientific">Cercophora scortea</name>
    <dbReference type="NCBI Taxonomy" id="314031"/>
    <lineage>
        <taxon>Eukaryota</taxon>
        <taxon>Fungi</taxon>
        <taxon>Dikarya</taxon>
        <taxon>Ascomycota</taxon>
        <taxon>Pezizomycotina</taxon>
        <taxon>Sordariomycetes</taxon>
        <taxon>Sordariomycetidae</taxon>
        <taxon>Sordariales</taxon>
        <taxon>Lasiosphaeriaceae</taxon>
        <taxon>Cercophora</taxon>
    </lineage>
</organism>
<evidence type="ECO:0000256" key="1">
    <source>
        <dbReference type="ARBA" id="ARBA00022692"/>
    </source>
</evidence>
<keyword evidence="2 4" id="KW-1133">Transmembrane helix</keyword>
<keyword evidence="7" id="KW-1185">Reference proteome</keyword>
<protein>
    <recommendedName>
        <fullName evidence="4">Altered inheritance of mitochondria protein 11</fullName>
    </recommendedName>
</protein>
<feature type="transmembrane region" description="Helical" evidence="4">
    <location>
        <begin position="142"/>
        <end position="165"/>
    </location>
</feature>
<comment type="similarity">
    <text evidence="4">Belongs to the AIM11 family.</text>
</comment>
<evidence type="ECO:0000256" key="2">
    <source>
        <dbReference type="ARBA" id="ARBA00022989"/>
    </source>
</evidence>
<feature type="transmembrane region" description="Helical" evidence="4">
    <location>
        <begin position="76"/>
        <end position="97"/>
    </location>
</feature>
<evidence type="ECO:0000313" key="6">
    <source>
        <dbReference type="EMBL" id="KAK3336181.1"/>
    </source>
</evidence>
<dbReference type="AlphaFoldDB" id="A0AAE0MKQ6"/>
<proteinExistence type="inferred from homology"/>
<accession>A0AAE0MKQ6</accession>
<reference evidence="6" key="1">
    <citation type="journal article" date="2023" name="Mol. Phylogenet. Evol.">
        <title>Genome-scale phylogeny and comparative genomics of the fungal order Sordariales.</title>
        <authorList>
            <person name="Hensen N."/>
            <person name="Bonometti L."/>
            <person name="Westerberg I."/>
            <person name="Brannstrom I.O."/>
            <person name="Guillou S."/>
            <person name="Cros-Aarteil S."/>
            <person name="Calhoun S."/>
            <person name="Haridas S."/>
            <person name="Kuo A."/>
            <person name="Mondo S."/>
            <person name="Pangilinan J."/>
            <person name="Riley R."/>
            <person name="LaButti K."/>
            <person name="Andreopoulos B."/>
            <person name="Lipzen A."/>
            <person name="Chen C."/>
            <person name="Yan M."/>
            <person name="Daum C."/>
            <person name="Ng V."/>
            <person name="Clum A."/>
            <person name="Steindorff A."/>
            <person name="Ohm R.A."/>
            <person name="Martin F."/>
            <person name="Silar P."/>
            <person name="Natvig D.O."/>
            <person name="Lalanne C."/>
            <person name="Gautier V."/>
            <person name="Ament-Velasquez S.L."/>
            <person name="Kruys A."/>
            <person name="Hutchinson M.I."/>
            <person name="Powell A.J."/>
            <person name="Barry K."/>
            <person name="Miller A.N."/>
            <person name="Grigoriev I.V."/>
            <person name="Debuchy R."/>
            <person name="Gladieux P."/>
            <person name="Hiltunen Thoren M."/>
            <person name="Johannesson H."/>
        </authorList>
    </citation>
    <scope>NUCLEOTIDE SEQUENCE</scope>
    <source>
        <strain evidence="6">SMH4131-1</strain>
    </source>
</reference>
<evidence type="ECO:0000256" key="5">
    <source>
        <dbReference type="SAM" id="MobiDB-lite"/>
    </source>
</evidence>
<dbReference type="InterPro" id="IPR038814">
    <property type="entry name" value="AIM11"/>
</dbReference>
<gene>
    <name evidence="4" type="primary">AIM11</name>
    <name evidence="6" type="ORF">B0T19DRAFT_408753</name>
</gene>